<dbReference type="InterPro" id="IPR045339">
    <property type="entry name" value="DUF6534"/>
</dbReference>
<keyword evidence="2" id="KW-0812">Transmembrane</keyword>
<feature type="compositionally biased region" description="Polar residues" evidence="1">
    <location>
        <begin position="293"/>
        <end position="309"/>
    </location>
</feature>
<protein>
    <recommendedName>
        <fullName evidence="3">DUF6534 domain-containing protein</fullName>
    </recommendedName>
</protein>
<dbReference type="PANTHER" id="PTHR40465:SF1">
    <property type="entry name" value="DUF6534 DOMAIN-CONTAINING PROTEIN"/>
    <property type="match status" value="1"/>
</dbReference>
<accession>A0A0W0FSE4</accession>
<comment type="caution">
    <text evidence="4">The sequence shown here is derived from an EMBL/GenBank/DDBJ whole genome shotgun (WGS) entry which is preliminary data.</text>
</comment>
<name>A0A0W0FSE4_MONRR</name>
<feature type="transmembrane region" description="Helical" evidence="2">
    <location>
        <begin position="12"/>
        <end position="32"/>
    </location>
</feature>
<feature type="transmembrane region" description="Helical" evidence="2">
    <location>
        <begin position="207"/>
        <end position="230"/>
    </location>
</feature>
<keyword evidence="2" id="KW-1133">Transmembrane helix</keyword>
<evidence type="ECO:0000313" key="4">
    <source>
        <dbReference type="EMBL" id="KTB39293.1"/>
    </source>
</evidence>
<dbReference type="AlphaFoldDB" id="A0A0W0FSE4"/>
<proteinExistence type="predicted"/>
<feature type="compositionally biased region" description="Polar residues" evidence="1">
    <location>
        <begin position="273"/>
        <end position="283"/>
    </location>
</feature>
<feature type="transmembrane region" description="Helical" evidence="2">
    <location>
        <begin position="139"/>
        <end position="159"/>
    </location>
</feature>
<reference evidence="4 5" key="1">
    <citation type="submission" date="2015-12" db="EMBL/GenBank/DDBJ databases">
        <title>Draft genome sequence of Moniliophthora roreri, the causal agent of frosty pod rot of cacao.</title>
        <authorList>
            <person name="Aime M.C."/>
            <person name="Diaz-Valderrama J.R."/>
            <person name="Kijpornyongpan T."/>
            <person name="Phillips-Mora W."/>
        </authorList>
    </citation>
    <scope>NUCLEOTIDE SEQUENCE [LARGE SCALE GENOMIC DNA]</scope>
    <source>
        <strain evidence="4 5">MCA 2952</strain>
    </source>
</reference>
<gene>
    <name evidence="4" type="ORF">WG66_8093</name>
</gene>
<evidence type="ECO:0000313" key="5">
    <source>
        <dbReference type="Proteomes" id="UP000054988"/>
    </source>
</evidence>
<evidence type="ECO:0000256" key="1">
    <source>
        <dbReference type="SAM" id="MobiDB-lite"/>
    </source>
</evidence>
<feature type="transmembrane region" description="Helical" evidence="2">
    <location>
        <begin position="98"/>
        <end position="119"/>
    </location>
</feature>
<feature type="region of interest" description="Disordered" evidence="1">
    <location>
        <begin position="322"/>
        <end position="353"/>
    </location>
</feature>
<feature type="transmembrane region" description="Helical" evidence="2">
    <location>
        <begin position="44"/>
        <end position="61"/>
    </location>
</feature>
<feature type="compositionally biased region" description="Basic and acidic residues" evidence="1">
    <location>
        <begin position="259"/>
        <end position="272"/>
    </location>
</feature>
<feature type="domain" description="DUF6534" evidence="3">
    <location>
        <begin position="145"/>
        <end position="228"/>
    </location>
</feature>
<dbReference type="PANTHER" id="PTHR40465">
    <property type="entry name" value="CHROMOSOME 1, WHOLE GENOME SHOTGUN SEQUENCE"/>
    <property type="match status" value="1"/>
</dbReference>
<evidence type="ECO:0000256" key="2">
    <source>
        <dbReference type="SAM" id="Phobius"/>
    </source>
</evidence>
<sequence>MSSPTIDNTLGATLLGFALASVLSGILIHQMFVYFMTYQEDKRFYKLVVTVIFNPFAIWVSHDTWSIILQQTIGATVGSIVTMCYAARVWRLSERNHWITGILICLTIAHFVCSLAFTVKAFGLGPIAEVYMIKRIGRASLAFGASSDIATAAALCYFLNKLRKNFQHNLSASRLVDNLVRYGVSTGATTSLVSISCLIMFNLMPQNLVFIGVYFALSKCYAISFMAMYVSTSLQSSSSLLTHPLNNRLNTRRLMNGRGMDHSSREHSEQVRSRNSYASTTMQVARDPESRSESPIWSITSKEPSGNTENISLEVINPSQTAKNLSHRSSPRLSPASPDSILNDEDCRSYLPL</sequence>
<keyword evidence="2" id="KW-0472">Membrane</keyword>
<feature type="region of interest" description="Disordered" evidence="1">
    <location>
        <begin position="255"/>
        <end position="309"/>
    </location>
</feature>
<dbReference type="Pfam" id="PF20152">
    <property type="entry name" value="DUF6534"/>
    <property type="match status" value="1"/>
</dbReference>
<dbReference type="EMBL" id="LATX01001689">
    <property type="protein sequence ID" value="KTB39293.1"/>
    <property type="molecule type" value="Genomic_DNA"/>
</dbReference>
<feature type="transmembrane region" description="Helical" evidence="2">
    <location>
        <begin position="67"/>
        <end position="86"/>
    </location>
</feature>
<evidence type="ECO:0000259" key="3">
    <source>
        <dbReference type="Pfam" id="PF20152"/>
    </source>
</evidence>
<feature type="transmembrane region" description="Helical" evidence="2">
    <location>
        <begin position="179"/>
        <end position="201"/>
    </location>
</feature>
<dbReference type="Proteomes" id="UP000054988">
    <property type="component" value="Unassembled WGS sequence"/>
</dbReference>
<organism evidence="4 5">
    <name type="scientific">Moniliophthora roreri</name>
    <name type="common">Frosty pod rot fungus</name>
    <name type="synonym">Monilia roreri</name>
    <dbReference type="NCBI Taxonomy" id="221103"/>
    <lineage>
        <taxon>Eukaryota</taxon>
        <taxon>Fungi</taxon>
        <taxon>Dikarya</taxon>
        <taxon>Basidiomycota</taxon>
        <taxon>Agaricomycotina</taxon>
        <taxon>Agaricomycetes</taxon>
        <taxon>Agaricomycetidae</taxon>
        <taxon>Agaricales</taxon>
        <taxon>Marasmiineae</taxon>
        <taxon>Marasmiaceae</taxon>
        <taxon>Moniliophthora</taxon>
    </lineage>
</organism>